<dbReference type="EMBL" id="CP038033">
    <property type="protein sequence ID" value="QBQ55118.1"/>
    <property type="molecule type" value="Genomic_DNA"/>
</dbReference>
<evidence type="ECO:0000259" key="5">
    <source>
        <dbReference type="Pfam" id="PF01523"/>
    </source>
</evidence>
<gene>
    <name evidence="8" type="ORF">E3U44_11810</name>
</gene>
<dbReference type="KEGG" id="nwr:E3U44_11810"/>
<dbReference type="Pfam" id="PF19289">
    <property type="entry name" value="PmbA_TldD_3rd"/>
    <property type="match status" value="1"/>
</dbReference>
<dbReference type="PANTHER" id="PTHR30624:SF10">
    <property type="entry name" value="CONSERVED PROTEIN"/>
    <property type="match status" value="1"/>
</dbReference>
<name>A0A4P7BY66_9GAMM</name>
<dbReference type="Gene3D" id="3.30.2290.10">
    <property type="entry name" value="PmbA/TldD superfamily"/>
    <property type="match status" value="1"/>
</dbReference>
<keyword evidence="3" id="KW-0378">Hydrolase</keyword>
<protein>
    <submittedName>
        <fullName evidence="8">TldD/PmbA family protein</fullName>
    </submittedName>
</protein>
<evidence type="ECO:0000313" key="9">
    <source>
        <dbReference type="Proteomes" id="UP000294325"/>
    </source>
</evidence>
<dbReference type="PANTHER" id="PTHR30624">
    <property type="entry name" value="UNCHARACTERIZED PROTEIN TLDD AND PMBA"/>
    <property type="match status" value="1"/>
</dbReference>
<dbReference type="Pfam" id="PF19290">
    <property type="entry name" value="PmbA_TldD_2nd"/>
    <property type="match status" value="1"/>
</dbReference>
<dbReference type="RefSeq" id="WP_134358386.1">
    <property type="nucleotide sequence ID" value="NZ_CP038033.1"/>
</dbReference>
<dbReference type="InterPro" id="IPR036059">
    <property type="entry name" value="TldD/PmbA_sf"/>
</dbReference>
<dbReference type="InterPro" id="IPR002510">
    <property type="entry name" value="Metalloprtase-TldD/E_N"/>
</dbReference>
<feature type="domain" description="Metalloprotease TldD/E N-terminal" evidence="5">
    <location>
        <begin position="19"/>
        <end position="83"/>
    </location>
</feature>
<evidence type="ECO:0000256" key="3">
    <source>
        <dbReference type="ARBA" id="ARBA00022801"/>
    </source>
</evidence>
<sequence>MLELIAKRFKNIPSPVDFWSLRLVEDRRQRLGVRQDVLQPITNHHGLGAYITVMDQGGLGYAATSDLSTTGLAEAFRRAMTWAKRTANTSLLSPEHITWPHQSGQYRTPVEQSWESLNLNAKIELLQDTCRRLKITDAIVDWLATLSYRASEVLFLTSAGAEITQSFYYLMPELKAVAHGGSETQIRSYGYDHARQGGLEHLDRLRFFDAPKRVAEEALQLLLAPNCPSGQMDLLLLPEQMMLQIHESIGHPLELDRILGDERNYAGSSFVTLDMFGTYPYGSTLLNVTFDPRCAAQLASYRFDDEGSLAEHTYVIRKGILKRPLGGVISQNRANLSGVANARACNWNRPPIDRMANLNLEPGDSTLEQLISQVEHGVLMDTNRSWSIDDSRNKFQFGCEYGRLIRNGELQEVVKNPNYRGISATFWRALSGVGDIGTVELMGTLNCGKGEPNQAIYVGHASPACLFTAVDVFGGV</sequence>
<dbReference type="InterPro" id="IPR035068">
    <property type="entry name" value="TldD/PmbA_N"/>
</dbReference>
<dbReference type="InterPro" id="IPR045570">
    <property type="entry name" value="Metalloprtase-TldD/E_cen_dom"/>
</dbReference>
<evidence type="ECO:0000256" key="2">
    <source>
        <dbReference type="ARBA" id="ARBA00022670"/>
    </source>
</evidence>
<dbReference type="Proteomes" id="UP000294325">
    <property type="component" value="Chromosome"/>
</dbReference>
<keyword evidence="4" id="KW-0482">Metalloprotease</keyword>
<dbReference type="GO" id="GO:0008237">
    <property type="term" value="F:metallopeptidase activity"/>
    <property type="evidence" value="ECO:0007669"/>
    <property type="project" value="UniProtKB-KW"/>
</dbReference>
<evidence type="ECO:0000256" key="4">
    <source>
        <dbReference type="ARBA" id="ARBA00023049"/>
    </source>
</evidence>
<dbReference type="Pfam" id="PF01523">
    <property type="entry name" value="PmbA_TldD_1st"/>
    <property type="match status" value="1"/>
</dbReference>
<dbReference type="GO" id="GO:0005829">
    <property type="term" value="C:cytosol"/>
    <property type="evidence" value="ECO:0007669"/>
    <property type="project" value="TreeGrafter"/>
</dbReference>
<evidence type="ECO:0000259" key="7">
    <source>
        <dbReference type="Pfam" id="PF19290"/>
    </source>
</evidence>
<organism evidence="8 9">
    <name type="scientific">Nitrosococcus wardiae</name>
    <dbReference type="NCBI Taxonomy" id="1814290"/>
    <lineage>
        <taxon>Bacteria</taxon>
        <taxon>Pseudomonadati</taxon>
        <taxon>Pseudomonadota</taxon>
        <taxon>Gammaproteobacteria</taxon>
        <taxon>Chromatiales</taxon>
        <taxon>Chromatiaceae</taxon>
        <taxon>Nitrosococcus</taxon>
    </lineage>
</organism>
<evidence type="ECO:0000259" key="6">
    <source>
        <dbReference type="Pfam" id="PF19289"/>
    </source>
</evidence>
<accession>A0A4P7BY66</accession>
<dbReference type="SUPFAM" id="SSF111283">
    <property type="entry name" value="Putative modulator of DNA gyrase, PmbA/TldD"/>
    <property type="match status" value="1"/>
</dbReference>
<dbReference type="AlphaFoldDB" id="A0A4P7BY66"/>
<proteinExistence type="inferred from homology"/>
<feature type="domain" description="Metalloprotease TldD/E central" evidence="7">
    <location>
        <begin position="114"/>
        <end position="222"/>
    </location>
</feature>
<evidence type="ECO:0000313" key="8">
    <source>
        <dbReference type="EMBL" id="QBQ55118.1"/>
    </source>
</evidence>
<dbReference type="GO" id="GO:0006508">
    <property type="term" value="P:proteolysis"/>
    <property type="evidence" value="ECO:0007669"/>
    <property type="project" value="UniProtKB-KW"/>
</dbReference>
<dbReference type="InterPro" id="IPR045569">
    <property type="entry name" value="Metalloprtase-TldD/E_C"/>
</dbReference>
<dbReference type="OrthoDB" id="9803213at2"/>
<keyword evidence="9" id="KW-1185">Reference proteome</keyword>
<keyword evidence="2" id="KW-0645">Protease</keyword>
<feature type="domain" description="Metalloprotease TldD/E C-terminal" evidence="6">
    <location>
        <begin position="229"/>
        <end position="463"/>
    </location>
</feature>
<comment type="similarity">
    <text evidence="1">Belongs to the peptidase U62 family.</text>
</comment>
<evidence type="ECO:0000256" key="1">
    <source>
        <dbReference type="ARBA" id="ARBA00005836"/>
    </source>
</evidence>
<reference evidence="8 9" key="1">
    <citation type="submission" date="2019-03" db="EMBL/GenBank/DDBJ databases">
        <title>The genome sequence of Nitrosococcus wardiae strain D1FHST reveals the archetypal metabolic capacity of ammonia-oxidizing Gammaproteobacteria.</title>
        <authorList>
            <person name="Wang L."/>
            <person name="Lim C.K."/>
            <person name="Hanson T.E."/>
            <person name="Dang H."/>
            <person name="Klotz M.G."/>
        </authorList>
    </citation>
    <scope>NUCLEOTIDE SEQUENCE [LARGE SCALE GENOMIC DNA]</scope>
    <source>
        <strain evidence="8 9">D1FHS</strain>
    </source>
</reference>
<dbReference type="InterPro" id="IPR051463">
    <property type="entry name" value="Peptidase_U62_metallo"/>
</dbReference>